<evidence type="ECO:0000256" key="1">
    <source>
        <dbReference type="SAM" id="MobiDB-lite"/>
    </source>
</evidence>
<dbReference type="Proteomes" id="UP000265520">
    <property type="component" value="Unassembled WGS sequence"/>
</dbReference>
<keyword evidence="3" id="KW-1185">Reference proteome</keyword>
<dbReference type="EMBL" id="LXQA010020520">
    <property type="protein sequence ID" value="MCH91485.1"/>
    <property type="molecule type" value="Genomic_DNA"/>
</dbReference>
<organism evidence="2 3">
    <name type="scientific">Trifolium medium</name>
    <dbReference type="NCBI Taxonomy" id="97028"/>
    <lineage>
        <taxon>Eukaryota</taxon>
        <taxon>Viridiplantae</taxon>
        <taxon>Streptophyta</taxon>
        <taxon>Embryophyta</taxon>
        <taxon>Tracheophyta</taxon>
        <taxon>Spermatophyta</taxon>
        <taxon>Magnoliopsida</taxon>
        <taxon>eudicotyledons</taxon>
        <taxon>Gunneridae</taxon>
        <taxon>Pentapetalae</taxon>
        <taxon>rosids</taxon>
        <taxon>fabids</taxon>
        <taxon>Fabales</taxon>
        <taxon>Fabaceae</taxon>
        <taxon>Papilionoideae</taxon>
        <taxon>50 kb inversion clade</taxon>
        <taxon>NPAAA clade</taxon>
        <taxon>Hologalegina</taxon>
        <taxon>IRL clade</taxon>
        <taxon>Trifolieae</taxon>
        <taxon>Trifolium</taxon>
    </lineage>
</organism>
<sequence length="75" mass="7957">MRFYGHTLAAPLIIKDEEFDVGLADRTVKQIEKTAKIGIKTLKNHIGTKANDAGSPPKPTKSGSLGDAARAALLV</sequence>
<accession>A0A392MWV7</accession>
<feature type="region of interest" description="Disordered" evidence="1">
    <location>
        <begin position="46"/>
        <end position="67"/>
    </location>
</feature>
<evidence type="ECO:0000313" key="2">
    <source>
        <dbReference type="EMBL" id="MCH91485.1"/>
    </source>
</evidence>
<comment type="caution">
    <text evidence="2">The sequence shown here is derived from an EMBL/GenBank/DDBJ whole genome shotgun (WGS) entry which is preliminary data.</text>
</comment>
<feature type="non-terminal residue" evidence="2">
    <location>
        <position position="75"/>
    </location>
</feature>
<name>A0A392MWV7_9FABA</name>
<dbReference type="AlphaFoldDB" id="A0A392MWV7"/>
<reference evidence="2 3" key="1">
    <citation type="journal article" date="2018" name="Front. Plant Sci.">
        <title>Red Clover (Trifolium pratense) and Zigzag Clover (T. medium) - A Picture of Genomic Similarities and Differences.</title>
        <authorList>
            <person name="Dluhosova J."/>
            <person name="Istvanek J."/>
            <person name="Nedelnik J."/>
            <person name="Repkova J."/>
        </authorList>
    </citation>
    <scope>NUCLEOTIDE SEQUENCE [LARGE SCALE GENOMIC DNA]</scope>
    <source>
        <strain evidence="3">cv. 10/8</strain>
        <tissue evidence="2">Leaf</tissue>
    </source>
</reference>
<proteinExistence type="predicted"/>
<evidence type="ECO:0000313" key="3">
    <source>
        <dbReference type="Proteomes" id="UP000265520"/>
    </source>
</evidence>
<protein>
    <submittedName>
        <fullName evidence="2">Uncharacterized protein</fullName>
    </submittedName>
</protein>